<keyword evidence="6 7" id="KW-0503">Monooxygenase</keyword>
<evidence type="ECO:0000256" key="1">
    <source>
        <dbReference type="ARBA" id="ARBA00001971"/>
    </source>
</evidence>
<name>A0A8T9CDN0_9HELO</name>
<accession>A0A8T9CDN0</accession>
<comment type="caution">
    <text evidence="7">The sequence shown here is derived from an EMBL/GenBank/DDBJ whole genome shotgun (WGS) entry which is preliminary data.</text>
</comment>
<comment type="similarity">
    <text evidence="2 6">Belongs to the cytochrome P450 family.</text>
</comment>
<sequence length="520" mass="58685">MGFSADISYQVRFVLSNLESGHFKKLLIGVTLVLWGATVTRGLYNVTLHPLANFPGPFWAGLTPWWKTYEEFWIGTSMLHRYRELHAKHGPVIRISPNELSFGGPILAYDEIYNARFDKDLAWQKNLGTQHSTFGRPTVSEAKRRRDLLLPFFSRRSILALEHVVQEKTDILIAKLLRQHEEGVVSDLHLGYSCYTVDIITDFCFAQSAEALSFPDFHAPLVDALLALADSWSAMKHFPILQKINSLPTWLSLRIAPAMKGFVEYQTNLQTQINDLIANPYKLKEASHAIIYETLLAENKEQGTPLTFVELDHEAQSLVAAGVDTTMVTLVTGTYELLKKPEMAAKLRLELKYAWPSLHGRPLGLEALERLPYLAAVIKESLRTAPHITAGFPRIVPDGGKEIGGVFVPGGAKVSMSVLFPHNDPTIFADPQEFKPERWLLSSKETTELEQFLVPFSHGPRACLGRPLAYAELFLAFANVFRKIDLQLTETTPYNMEWKDNLVAHYPNGHLRARARRVQN</sequence>
<dbReference type="EMBL" id="QGMK01000390">
    <property type="protein sequence ID" value="TVY82000.1"/>
    <property type="molecule type" value="Genomic_DNA"/>
</dbReference>
<dbReference type="GO" id="GO:0020037">
    <property type="term" value="F:heme binding"/>
    <property type="evidence" value="ECO:0007669"/>
    <property type="project" value="InterPro"/>
</dbReference>
<dbReference type="Proteomes" id="UP000469558">
    <property type="component" value="Unassembled WGS sequence"/>
</dbReference>
<dbReference type="InterPro" id="IPR001128">
    <property type="entry name" value="Cyt_P450"/>
</dbReference>
<dbReference type="AlphaFoldDB" id="A0A8T9CDN0"/>
<evidence type="ECO:0000256" key="6">
    <source>
        <dbReference type="RuleBase" id="RU000461"/>
    </source>
</evidence>
<evidence type="ECO:0000313" key="8">
    <source>
        <dbReference type="Proteomes" id="UP000469558"/>
    </source>
</evidence>
<reference evidence="7 8" key="1">
    <citation type="submission" date="2018-05" db="EMBL/GenBank/DDBJ databases">
        <title>Genome sequencing and assembly of the regulated plant pathogen Lachnellula willkommii and related sister species for the development of diagnostic species identification markers.</title>
        <authorList>
            <person name="Giroux E."/>
            <person name="Bilodeau G."/>
        </authorList>
    </citation>
    <scope>NUCLEOTIDE SEQUENCE [LARGE SCALE GENOMIC DNA]</scope>
    <source>
        <strain evidence="7 8">CBS 268.59</strain>
    </source>
</reference>
<keyword evidence="6" id="KW-0560">Oxidoreductase</keyword>
<dbReference type="CDD" id="cd11062">
    <property type="entry name" value="CYP58-like"/>
    <property type="match status" value="1"/>
</dbReference>
<evidence type="ECO:0000256" key="2">
    <source>
        <dbReference type="ARBA" id="ARBA00010617"/>
    </source>
</evidence>
<keyword evidence="3 5" id="KW-0479">Metal-binding</keyword>
<evidence type="ECO:0000256" key="5">
    <source>
        <dbReference type="PIRSR" id="PIRSR602401-1"/>
    </source>
</evidence>
<dbReference type="Gene3D" id="1.10.630.10">
    <property type="entry name" value="Cytochrome P450"/>
    <property type="match status" value="1"/>
</dbReference>
<dbReference type="GO" id="GO:0005506">
    <property type="term" value="F:iron ion binding"/>
    <property type="evidence" value="ECO:0007669"/>
    <property type="project" value="InterPro"/>
</dbReference>
<evidence type="ECO:0000256" key="4">
    <source>
        <dbReference type="ARBA" id="ARBA00023004"/>
    </source>
</evidence>
<dbReference type="SUPFAM" id="SSF48264">
    <property type="entry name" value="Cytochrome P450"/>
    <property type="match status" value="1"/>
</dbReference>
<dbReference type="PROSITE" id="PS00086">
    <property type="entry name" value="CYTOCHROME_P450"/>
    <property type="match status" value="1"/>
</dbReference>
<dbReference type="OrthoDB" id="3945418at2759"/>
<dbReference type="PRINTS" id="PR00463">
    <property type="entry name" value="EP450I"/>
</dbReference>
<keyword evidence="5 6" id="KW-0349">Heme</keyword>
<dbReference type="InterPro" id="IPR017972">
    <property type="entry name" value="Cyt_P450_CS"/>
</dbReference>
<proteinExistence type="inferred from homology"/>
<evidence type="ECO:0000256" key="3">
    <source>
        <dbReference type="ARBA" id="ARBA00022723"/>
    </source>
</evidence>
<dbReference type="GO" id="GO:0004497">
    <property type="term" value="F:monooxygenase activity"/>
    <property type="evidence" value="ECO:0007669"/>
    <property type="project" value="UniProtKB-KW"/>
</dbReference>
<protein>
    <submittedName>
        <fullName evidence="7">Cytochrome P450 monooxygenase yanH</fullName>
    </submittedName>
</protein>
<dbReference type="InterPro" id="IPR002401">
    <property type="entry name" value="Cyt_P450_E_grp-I"/>
</dbReference>
<comment type="cofactor">
    <cofactor evidence="1 5">
        <name>heme</name>
        <dbReference type="ChEBI" id="CHEBI:30413"/>
    </cofactor>
</comment>
<keyword evidence="4 5" id="KW-0408">Iron</keyword>
<dbReference type="Pfam" id="PF00067">
    <property type="entry name" value="p450"/>
    <property type="match status" value="1"/>
</dbReference>
<dbReference type="InterPro" id="IPR036396">
    <property type="entry name" value="Cyt_P450_sf"/>
</dbReference>
<dbReference type="PANTHER" id="PTHR24305">
    <property type="entry name" value="CYTOCHROME P450"/>
    <property type="match status" value="1"/>
</dbReference>
<dbReference type="PANTHER" id="PTHR24305:SF166">
    <property type="entry name" value="CYTOCHROME P450 12A4, MITOCHONDRIAL-RELATED"/>
    <property type="match status" value="1"/>
</dbReference>
<organism evidence="7 8">
    <name type="scientific">Lachnellula suecica</name>
    <dbReference type="NCBI Taxonomy" id="602035"/>
    <lineage>
        <taxon>Eukaryota</taxon>
        <taxon>Fungi</taxon>
        <taxon>Dikarya</taxon>
        <taxon>Ascomycota</taxon>
        <taxon>Pezizomycotina</taxon>
        <taxon>Leotiomycetes</taxon>
        <taxon>Helotiales</taxon>
        <taxon>Lachnaceae</taxon>
        <taxon>Lachnellula</taxon>
    </lineage>
</organism>
<feature type="binding site" description="axial binding residue" evidence="5">
    <location>
        <position position="463"/>
    </location>
    <ligand>
        <name>heme</name>
        <dbReference type="ChEBI" id="CHEBI:30413"/>
    </ligand>
    <ligandPart>
        <name>Fe</name>
        <dbReference type="ChEBI" id="CHEBI:18248"/>
    </ligandPart>
</feature>
<evidence type="ECO:0000313" key="7">
    <source>
        <dbReference type="EMBL" id="TVY82000.1"/>
    </source>
</evidence>
<dbReference type="PRINTS" id="PR00385">
    <property type="entry name" value="P450"/>
</dbReference>
<keyword evidence="8" id="KW-1185">Reference proteome</keyword>
<gene>
    <name evidence="7" type="primary">yanH_2</name>
    <name evidence="7" type="ORF">LSUE1_G002895</name>
</gene>
<dbReference type="InterPro" id="IPR050121">
    <property type="entry name" value="Cytochrome_P450_monoxygenase"/>
</dbReference>
<dbReference type="GO" id="GO:0016705">
    <property type="term" value="F:oxidoreductase activity, acting on paired donors, with incorporation or reduction of molecular oxygen"/>
    <property type="evidence" value="ECO:0007669"/>
    <property type="project" value="InterPro"/>
</dbReference>